<evidence type="ECO:0000313" key="6">
    <source>
        <dbReference type="Proteomes" id="UP001500957"/>
    </source>
</evidence>
<keyword evidence="3" id="KW-0804">Transcription</keyword>
<dbReference type="InterPro" id="IPR011008">
    <property type="entry name" value="Dimeric_a/b-barrel"/>
</dbReference>
<dbReference type="Pfam" id="PF13404">
    <property type="entry name" value="HTH_AsnC-type"/>
    <property type="match status" value="1"/>
</dbReference>
<dbReference type="Gene3D" id="3.30.70.920">
    <property type="match status" value="1"/>
</dbReference>
<dbReference type="InterPro" id="IPR019887">
    <property type="entry name" value="Tscrpt_reg_AsnC/Lrp_C"/>
</dbReference>
<sequence length="173" mass="18656">MSVDDLDRALLLELLEHPRAGLREYARVLGVARGTVAARFLRLQETGVITDLAPQVSTRALGYPVAAFIQLDLAQGHLDSVVEALTEIGEVIEAHTVTGDGDLLCQVVARDTPELEHVVQRIIAIPGVVRTRSQVALTQRIPRRVLPLVRQAAGKGAARGSVRARTAAPRAPR</sequence>
<dbReference type="InterPro" id="IPR036390">
    <property type="entry name" value="WH_DNA-bd_sf"/>
</dbReference>
<dbReference type="PRINTS" id="PR00033">
    <property type="entry name" value="HTHASNC"/>
</dbReference>
<name>A0ABN1GA90_9ACTN</name>
<evidence type="ECO:0000259" key="4">
    <source>
        <dbReference type="PROSITE" id="PS50956"/>
    </source>
</evidence>
<dbReference type="EMBL" id="BAAAHE010000007">
    <property type="protein sequence ID" value="GAA0607306.1"/>
    <property type="molecule type" value="Genomic_DNA"/>
</dbReference>
<dbReference type="PROSITE" id="PS50956">
    <property type="entry name" value="HTH_ASNC_2"/>
    <property type="match status" value="1"/>
</dbReference>
<dbReference type="InterPro" id="IPR000485">
    <property type="entry name" value="AsnC-type_HTH_dom"/>
</dbReference>
<reference evidence="6" key="1">
    <citation type="journal article" date="2019" name="Int. J. Syst. Evol. Microbiol.">
        <title>The Global Catalogue of Microorganisms (GCM) 10K type strain sequencing project: providing services to taxonomists for standard genome sequencing and annotation.</title>
        <authorList>
            <consortium name="The Broad Institute Genomics Platform"/>
            <consortium name="The Broad Institute Genome Sequencing Center for Infectious Disease"/>
            <person name="Wu L."/>
            <person name="Ma J."/>
        </authorList>
    </citation>
    <scope>NUCLEOTIDE SEQUENCE [LARGE SCALE GENOMIC DNA]</scope>
    <source>
        <strain evidence="6">JCM 10671</strain>
    </source>
</reference>
<keyword evidence="2" id="KW-0238">DNA-binding</keyword>
<dbReference type="RefSeq" id="WP_344601557.1">
    <property type="nucleotide sequence ID" value="NZ_BAAAHE010000007.1"/>
</dbReference>
<protein>
    <submittedName>
        <fullName evidence="5">Lrp/AsnC family transcriptional regulator</fullName>
    </submittedName>
</protein>
<proteinExistence type="predicted"/>
<gene>
    <name evidence="5" type="ORF">GCM10009547_06550</name>
</gene>
<feature type="domain" description="HTH asnC-type" evidence="4">
    <location>
        <begin position="3"/>
        <end position="64"/>
    </location>
</feature>
<keyword evidence="6" id="KW-1185">Reference proteome</keyword>
<dbReference type="SUPFAM" id="SSF46785">
    <property type="entry name" value="Winged helix' DNA-binding domain"/>
    <property type="match status" value="1"/>
</dbReference>
<keyword evidence="1" id="KW-0805">Transcription regulation</keyword>
<dbReference type="Proteomes" id="UP001500957">
    <property type="component" value="Unassembled WGS sequence"/>
</dbReference>
<dbReference type="PANTHER" id="PTHR30154">
    <property type="entry name" value="LEUCINE-RESPONSIVE REGULATORY PROTEIN"/>
    <property type="match status" value="1"/>
</dbReference>
<dbReference type="Gene3D" id="1.10.10.10">
    <property type="entry name" value="Winged helix-like DNA-binding domain superfamily/Winged helix DNA-binding domain"/>
    <property type="match status" value="1"/>
</dbReference>
<dbReference type="Pfam" id="PF01037">
    <property type="entry name" value="AsnC_trans_reg"/>
    <property type="match status" value="1"/>
</dbReference>
<dbReference type="InterPro" id="IPR036388">
    <property type="entry name" value="WH-like_DNA-bd_sf"/>
</dbReference>
<evidence type="ECO:0000256" key="1">
    <source>
        <dbReference type="ARBA" id="ARBA00023015"/>
    </source>
</evidence>
<organism evidence="5 6">
    <name type="scientific">Sporichthya brevicatena</name>
    <dbReference type="NCBI Taxonomy" id="171442"/>
    <lineage>
        <taxon>Bacteria</taxon>
        <taxon>Bacillati</taxon>
        <taxon>Actinomycetota</taxon>
        <taxon>Actinomycetes</taxon>
        <taxon>Sporichthyales</taxon>
        <taxon>Sporichthyaceae</taxon>
        <taxon>Sporichthya</taxon>
    </lineage>
</organism>
<comment type="caution">
    <text evidence="5">The sequence shown here is derived from an EMBL/GenBank/DDBJ whole genome shotgun (WGS) entry which is preliminary data.</text>
</comment>
<dbReference type="SMART" id="SM00344">
    <property type="entry name" value="HTH_ASNC"/>
    <property type="match status" value="1"/>
</dbReference>
<dbReference type="InterPro" id="IPR019888">
    <property type="entry name" value="Tscrpt_reg_AsnC-like"/>
</dbReference>
<evidence type="ECO:0000256" key="3">
    <source>
        <dbReference type="ARBA" id="ARBA00023163"/>
    </source>
</evidence>
<accession>A0ABN1GA90</accession>
<evidence type="ECO:0000313" key="5">
    <source>
        <dbReference type="EMBL" id="GAA0607306.1"/>
    </source>
</evidence>
<dbReference type="PANTHER" id="PTHR30154:SF34">
    <property type="entry name" value="TRANSCRIPTIONAL REGULATOR AZLB"/>
    <property type="match status" value="1"/>
</dbReference>
<evidence type="ECO:0000256" key="2">
    <source>
        <dbReference type="ARBA" id="ARBA00023125"/>
    </source>
</evidence>
<dbReference type="SUPFAM" id="SSF54909">
    <property type="entry name" value="Dimeric alpha+beta barrel"/>
    <property type="match status" value="1"/>
</dbReference>